<keyword evidence="5" id="KW-1185">Reference proteome</keyword>
<reference evidence="5" key="1">
    <citation type="journal article" date="2019" name="Gigascience">
        <title>De novo genome assembly of the endangered Acer yangbiense, a plant species with extremely small populations endemic to Yunnan Province, China.</title>
        <authorList>
            <person name="Yang J."/>
            <person name="Wariss H.M."/>
            <person name="Tao L."/>
            <person name="Zhang R."/>
            <person name="Yun Q."/>
            <person name="Hollingsworth P."/>
            <person name="Dao Z."/>
            <person name="Luo G."/>
            <person name="Guo H."/>
            <person name="Ma Y."/>
            <person name="Sun W."/>
        </authorList>
    </citation>
    <scope>NUCLEOTIDE SEQUENCE [LARGE SCALE GENOMIC DNA]</scope>
    <source>
        <strain evidence="5">cv. br00</strain>
    </source>
</reference>
<gene>
    <name evidence="4" type="ORF">DKX38_011939</name>
</gene>
<dbReference type="FunFam" id="2.60.40.1820:FF:000002">
    <property type="entry name" value="Late embryogenesis abundant protein Lea14-A"/>
    <property type="match status" value="1"/>
</dbReference>
<dbReference type="SMART" id="SM00769">
    <property type="entry name" value="WHy"/>
    <property type="match status" value="2"/>
</dbReference>
<feature type="compositionally biased region" description="Basic and acidic residues" evidence="2">
    <location>
        <begin position="12"/>
        <end position="37"/>
    </location>
</feature>
<evidence type="ECO:0000256" key="2">
    <source>
        <dbReference type="SAM" id="MobiDB-lite"/>
    </source>
</evidence>
<name>A0A5N5M2U5_9ROSI</name>
<dbReference type="EMBL" id="VDCV01000007">
    <property type="protein sequence ID" value="KAB5548533.1"/>
    <property type="molecule type" value="Genomic_DNA"/>
</dbReference>
<evidence type="ECO:0000259" key="3">
    <source>
        <dbReference type="SMART" id="SM00769"/>
    </source>
</evidence>
<dbReference type="PANTHER" id="PTHR31459:SF22">
    <property type="entry name" value="WATER STRESS AND HYPERSENSITIVE RESPONSE DOMAIN-CONTAINING PROTEIN"/>
    <property type="match status" value="1"/>
</dbReference>
<dbReference type="FunFam" id="2.60.40.1820:FF:000003">
    <property type="entry name" value="Desiccation protectant protein Lea14 isogeny"/>
    <property type="match status" value="1"/>
</dbReference>
<feature type="domain" description="Water stress and hypersensitive response" evidence="3">
    <location>
        <begin position="64"/>
        <end position="181"/>
    </location>
</feature>
<organism evidence="4 5">
    <name type="scientific">Salix brachista</name>
    <dbReference type="NCBI Taxonomy" id="2182728"/>
    <lineage>
        <taxon>Eukaryota</taxon>
        <taxon>Viridiplantae</taxon>
        <taxon>Streptophyta</taxon>
        <taxon>Embryophyta</taxon>
        <taxon>Tracheophyta</taxon>
        <taxon>Spermatophyta</taxon>
        <taxon>Magnoliopsida</taxon>
        <taxon>eudicotyledons</taxon>
        <taxon>Gunneridae</taxon>
        <taxon>Pentapetalae</taxon>
        <taxon>rosids</taxon>
        <taxon>fabids</taxon>
        <taxon>Malpighiales</taxon>
        <taxon>Salicaceae</taxon>
        <taxon>Saliceae</taxon>
        <taxon>Salix</taxon>
    </lineage>
</organism>
<evidence type="ECO:0000313" key="5">
    <source>
        <dbReference type="Proteomes" id="UP000326939"/>
    </source>
</evidence>
<evidence type="ECO:0000313" key="4">
    <source>
        <dbReference type="EMBL" id="KAB5548533.1"/>
    </source>
</evidence>
<dbReference type="AlphaFoldDB" id="A0A5N5M2U5"/>
<dbReference type="GO" id="GO:0009269">
    <property type="term" value="P:response to desiccation"/>
    <property type="evidence" value="ECO:0007669"/>
    <property type="project" value="InterPro"/>
</dbReference>
<comment type="similarity">
    <text evidence="1">Belongs to the LEA type 2 family.</text>
</comment>
<proteinExistence type="inferred from homology"/>
<dbReference type="SUPFAM" id="SSF117070">
    <property type="entry name" value="LEA14-like"/>
    <property type="match status" value="2"/>
</dbReference>
<feature type="domain" description="Water stress and hypersensitive response" evidence="3">
    <location>
        <begin position="190"/>
        <end position="307"/>
    </location>
</feature>
<dbReference type="GO" id="GO:0005829">
    <property type="term" value="C:cytosol"/>
    <property type="evidence" value="ECO:0007669"/>
    <property type="project" value="TreeGrafter"/>
</dbReference>
<sequence>MCCLFEGMASSDKPEIVDRDAREKDPKEDDKDEEKGGFMDKVKDFIQDIGEKIEGAIGFGKPTADVTEIHVPTINLEKAEIVVDVLIKNPNPVPIPLIDINYLIESDERKLISGLIPDAGTIPAHGEETVKIPIRLVYDDIKNTYADIKPGSIIPYRIKVDLIIDVPIFGRLTLPLEKTGEIPIPYKPDIDVENIKFERFSFEETVAVLHLRLENKNDFDLGLNDLDYEVWLSDVSIGGAELEKSTKLDKNGISYIDIPITFKPKDFGSAVWDMIRGKGTGYSMKGNINVDTPFGAMKLPISKEGGTTRLKKSKEDGGIKNRRHLEAVSSSSCCSLQYMRNEVTGMKGNQCLHLCALVDNIVMWHLLLVAEPSLLAGKLSDLLLNYVVYVCRCSIFGFCCLRLSVFNLRILFYLSCYQYRISCI</sequence>
<dbReference type="Proteomes" id="UP000326939">
    <property type="component" value="Chromosome 7"/>
</dbReference>
<dbReference type="PANTHER" id="PTHR31459">
    <property type="match status" value="1"/>
</dbReference>
<dbReference type="Pfam" id="PF03168">
    <property type="entry name" value="LEA_2"/>
    <property type="match status" value="2"/>
</dbReference>
<feature type="region of interest" description="Disordered" evidence="2">
    <location>
        <begin position="6"/>
        <end position="37"/>
    </location>
</feature>
<dbReference type="InterPro" id="IPR004864">
    <property type="entry name" value="LEA_2"/>
</dbReference>
<evidence type="ECO:0000256" key="1">
    <source>
        <dbReference type="ARBA" id="ARBA00005960"/>
    </source>
</evidence>
<accession>A0A5N5M2U5</accession>
<protein>
    <recommendedName>
        <fullName evidence="3">Water stress and hypersensitive response domain-containing protein</fullName>
    </recommendedName>
</protein>
<dbReference type="InterPro" id="IPR045043">
    <property type="entry name" value="Lea14-like"/>
</dbReference>
<comment type="caution">
    <text evidence="4">The sequence shown here is derived from an EMBL/GenBank/DDBJ whole genome shotgun (WGS) entry which is preliminary data.</text>
</comment>
<dbReference type="Gene3D" id="2.60.40.1820">
    <property type="match status" value="2"/>
</dbReference>
<dbReference type="InterPro" id="IPR013990">
    <property type="entry name" value="WHy-dom"/>
</dbReference>